<dbReference type="InterPro" id="IPR038727">
    <property type="entry name" value="NadR/Ttd14_AAA_dom"/>
</dbReference>
<dbReference type="SUPFAM" id="SSF52540">
    <property type="entry name" value="P-loop containing nucleoside triphosphate hydrolases"/>
    <property type="match status" value="1"/>
</dbReference>
<protein>
    <submittedName>
        <fullName evidence="2">ATPase</fullName>
    </submittedName>
</protein>
<organism evidence="2 3">
    <name type="scientific">SAR86 cluster bacterium</name>
    <dbReference type="NCBI Taxonomy" id="2030880"/>
    <lineage>
        <taxon>Bacteria</taxon>
        <taxon>Pseudomonadati</taxon>
        <taxon>Pseudomonadota</taxon>
        <taxon>Gammaproteobacteria</taxon>
        <taxon>SAR86 cluster</taxon>
    </lineage>
</organism>
<dbReference type="PANTHER" id="PTHR37512:SF1">
    <property type="entry name" value="NADR_TTD14 AAA DOMAIN-CONTAINING PROTEIN"/>
    <property type="match status" value="1"/>
</dbReference>
<dbReference type="Proteomes" id="UP000228987">
    <property type="component" value="Unassembled WGS sequence"/>
</dbReference>
<dbReference type="EMBL" id="NVWI01000005">
    <property type="protein sequence ID" value="PCJ41493.1"/>
    <property type="molecule type" value="Genomic_DNA"/>
</dbReference>
<name>A0A2A5CCK4_9GAMM</name>
<dbReference type="Gene3D" id="3.40.50.300">
    <property type="entry name" value="P-loop containing nucleotide triphosphate hydrolases"/>
    <property type="match status" value="1"/>
</dbReference>
<dbReference type="InterPro" id="IPR027417">
    <property type="entry name" value="P-loop_NTPase"/>
</dbReference>
<dbReference type="PANTHER" id="PTHR37512">
    <property type="entry name" value="TRIFUNCTIONAL NAD BIOSYNTHESIS/REGULATOR PROTEIN NADR"/>
    <property type="match status" value="1"/>
</dbReference>
<evidence type="ECO:0000259" key="1">
    <source>
        <dbReference type="Pfam" id="PF13521"/>
    </source>
</evidence>
<feature type="domain" description="NadR/Ttd14 AAA" evidence="1">
    <location>
        <begin position="6"/>
        <end position="169"/>
    </location>
</feature>
<accession>A0A2A5CCK4</accession>
<reference evidence="3" key="1">
    <citation type="submission" date="2017-08" db="EMBL/GenBank/DDBJ databases">
        <title>A dynamic microbial community with high functional redundancy inhabits the cold, oxic subseafloor aquifer.</title>
        <authorList>
            <person name="Tully B.J."/>
            <person name="Wheat C.G."/>
            <person name="Glazer B.T."/>
            <person name="Huber J.A."/>
        </authorList>
    </citation>
    <scope>NUCLEOTIDE SEQUENCE [LARGE SCALE GENOMIC DNA]</scope>
</reference>
<dbReference type="Pfam" id="PF13521">
    <property type="entry name" value="AAA_28"/>
    <property type="match status" value="1"/>
</dbReference>
<dbReference type="InterPro" id="IPR052735">
    <property type="entry name" value="NAD_biosynth-regulator"/>
</dbReference>
<proteinExistence type="predicted"/>
<gene>
    <name evidence="2" type="ORF">COA71_08010</name>
</gene>
<comment type="caution">
    <text evidence="2">The sequence shown here is derived from an EMBL/GenBank/DDBJ whole genome shotgun (WGS) entry which is preliminary data.</text>
</comment>
<sequence>MTQIHVLTGPESSGKTTLASTLANYWSAPLLLEQSRAYLDKKADDKVSDPAFIYQQSDILAIAKQQIAKEHEALLQQPELLICDTDLLVLIIWSEVKFGHCDKWILEQFEQELDANSRHYILCDWQIPWEPDPLRENSEDREQLFRLYQAKLKAYGIDYLAVSGSNMQRFKQVQAAIA</sequence>
<evidence type="ECO:0000313" key="2">
    <source>
        <dbReference type="EMBL" id="PCJ41493.1"/>
    </source>
</evidence>
<evidence type="ECO:0000313" key="3">
    <source>
        <dbReference type="Proteomes" id="UP000228987"/>
    </source>
</evidence>
<dbReference type="AlphaFoldDB" id="A0A2A5CCK4"/>